<evidence type="ECO:0008006" key="3">
    <source>
        <dbReference type="Google" id="ProtNLM"/>
    </source>
</evidence>
<dbReference type="PANTHER" id="PTHR47510">
    <property type="entry name" value="REVERSE TRANSCRIPTASE DOMAIN-CONTAINING PROTEIN"/>
    <property type="match status" value="1"/>
</dbReference>
<evidence type="ECO:0000313" key="2">
    <source>
        <dbReference type="Proteomes" id="UP001341281"/>
    </source>
</evidence>
<evidence type="ECO:0000313" key="1">
    <source>
        <dbReference type="EMBL" id="WVZ49893.1"/>
    </source>
</evidence>
<sequence>MARCRDRKTRDLNQVKCIKDVRDQLLVKEEDIKQWWREYFDNLFNGKSESTSIQLDNSFDDANRHFVRRIQETEVREAMKRMKGGKAVGPDAISIEVWRCLGDIAIAWLTKLFQPDFTIEQGA</sequence>
<dbReference type="AlphaFoldDB" id="A0AAQ3SIR1"/>
<proteinExistence type="predicted"/>
<dbReference type="Proteomes" id="UP001341281">
    <property type="component" value="Chromosome 01"/>
</dbReference>
<name>A0AAQ3SIR1_PASNO</name>
<dbReference type="PANTHER" id="PTHR47510:SF3">
    <property type="entry name" value="ENDO_EXONUCLEASE_PHOSPHATASE DOMAIN-CONTAINING PROTEIN"/>
    <property type="match status" value="1"/>
</dbReference>
<accession>A0AAQ3SIR1</accession>
<keyword evidence="2" id="KW-1185">Reference proteome</keyword>
<protein>
    <recommendedName>
        <fullName evidence="3">Reverse transcriptase</fullName>
    </recommendedName>
</protein>
<reference evidence="1 2" key="1">
    <citation type="submission" date="2024-02" db="EMBL/GenBank/DDBJ databases">
        <title>High-quality chromosome-scale genome assembly of Pensacola bahiagrass (Paspalum notatum Flugge var. saurae).</title>
        <authorList>
            <person name="Vega J.M."/>
            <person name="Podio M."/>
            <person name="Orjuela J."/>
            <person name="Siena L.A."/>
            <person name="Pessino S.C."/>
            <person name="Combes M.C."/>
            <person name="Mariac C."/>
            <person name="Albertini E."/>
            <person name="Pupilli F."/>
            <person name="Ortiz J.P.A."/>
            <person name="Leblanc O."/>
        </authorList>
    </citation>
    <scope>NUCLEOTIDE SEQUENCE [LARGE SCALE GENOMIC DNA]</scope>
    <source>
        <strain evidence="1">R1</strain>
        <tissue evidence="1">Leaf</tissue>
    </source>
</reference>
<organism evidence="1 2">
    <name type="scientific">Paspalum notatum var. saurae</name>
    <dbReference type="NCBI Taxonomy" id="547442"/>
    <lineage>
        <taxon>Eukaryota</taxon>
        <taxon>Viridiplantae</taxon>
        <taxon>Streptophyta</taxon>
        <taxon>Embryophyta</taxon>
        <taxon>Tracheophyta</taxon>
        <taxon>Spermatophyta</taxon>
        <taxon>Magnoliopsida</taxon>
        <taxon>Liliopsida</taxon>
        <taxon>Poales</taxon>
        <taxon>Poaceae</taxon>
        <taxon>PACMAD clade</taxon>
        <taxon>Panicoideae</taxon>
        <taxon>Andropogonodae</taxon>
        <taxon>Paspaleae</taxon>
        <taxon>Paspalinae</taxon>
        <taxon>Paspalum</taxon>
    </lineage>
</organism>
<gene>
    <name evidence="1" type="ORF">U9M48_001215</name>
</gene>
<dbReference type="EMBL" id="CP144745">
    <property type="protein sequence ID" value="WVZ49893.1"/>
    <property type="molecule type" value="Genomic_DNA"/>
</dbReference>